<feature type="non-terminal residue" evidence="1">
    <location>
        <position position="37"/>
    </location>
</feature>
<evidence type="ECO:0000313" key="1">
    <source>
        <dbReference type="EMBL" id="GFD24811.1"/>
    </source>
</evidence>
<reference evidence="1" key="1">
    <citation type="journal article" date="2019" name="Sci. Rep.">
        <title>Draft genome of Tanacetum cinerariifolium, the natural source of mosquito coil.</title>
        <authorList>
            <person name="Yamashiro T."/>
            <person name="Shiraishi A."/>
            <person name="Satake H."/>
            <person name="Nakayama K."/>
        </authorList>
    </citation>
    <scope>NUCLEOTIDE SEQUENCE</scope>
</reference>
<name>A0A699UTE8_TANCI</name>
<comment type="caution">
    <text evidence="1">The sequence shown here is derived from an EMBL/GenBank/DDBJ whole genome shotgun (WGS) entry which is preliminary data.</text>
</comment>
<dbReference type="EMBL" id="BKCJ011355414">
    <property type="protein sequence ID" value="GFD24811.1"/>
    <property type="molecule type" value="Genomic_DNA"/>
</dbReference>
<proteinExistence type="predicted"/>
<accession>A0A699UTE8</accession>
<protein>
    <submittedName>
        <fullName evidence="1">Uncharacterized protein</fullName>
    </submittedName>
</protein>
<dbReference type="AlphaFoldDB" id="A0A699UTE8"/>
<sequence length="37" mass="3853">MGVSSDEMVSSGLIMDAAALSSPNQLNNQSRNMVLGQ</sequence>
<organism evidence="1">
    <name type="scientific">Tanacetum cinerariifolium</name>
    <name type="common">Dalmatian daisy</name>
    <name type="synonym">Chrysanthemum cinerariifolium</name>
    <dbReference type="NCBI Taxonomy" id="118510"/>
    <lineage>
        <taxon>Eukaryota</taxon>
        <taxon>Viridiplantae</taxon>
        <taxon>Streptophyta</taxon>
        <taxon>Embryophyta</taxon>
        <taxon>Tracheophyta</taxon>
        <taxon>Spermatophyta</taxon>
        <taxon>Magnoliopsida</taxon>
        <taxon>eudicotyledons</taxon>
        <taxon>Gunneridae</taxon>
        <taxon>Pentapetalae</taxon>
        <taxon>asterids</taxon>
        <taxon>campanulids</taxon>
        <taxon>Asterales</taxon>
        <taxon>Asteraceae</taxon>
        <taxon>Asteroideae</taxon>
        <taxon>Anthemideae</taxon>
        <taxon>Anthemidinae</taxon>
        <taxon>Tanacetum</taxon>
    </lineage>
</organism>
<gene>
    <name evidence="1" type="ORF">Tci_896780</name>
</gene>